<dbReference type="RefSeq" id="WP_242380753.1">
    <property type="nucleotide sequence ID" value="NZ_JAKRKC020000001.1"/>
</dbReference>
<dbReference type="EMBL" id="JAKRKC020000001">
    <property type="protein sequence ID" value="MCK2214308.1"/>
    <property type="molecule type" value="Genomic_DNA"/>
</dbReference>
<evidence type="ECO:0000313" key="1">
    <source>
        <dbReference type="EMBL" id="MCK2214308.1"/>
    </source>
</evidence>
<comment type="caution">
    <text evidence="1">The sequence shown here is derived from an EMBL/GenBank/DDBJ whole genome shotgun (WGS) entry which is preliminary data.</text>
</comment>
<accession>A0ABT0FQ90</accession>
<proteinExistence type="predicted"/>
<gene>
    <name evidence="1" type="ORF">MF672_010965</name>
</gene>
<dbReference type="Proteomes" id="UP001317259">
    <property type="component" value="Unassembled WGS sequence"/>
</dbReference>
<organism evidence="1 2">
    <name type="scientific">Actinomadura luzonensis</name>
    <dbReference type="NCBI Taxonomy" id="2805427"/>
    <lineage>
        <taxon>Bacteria</taxon>
        <taxon>Bacillati</taxon>
        <taxon>Actinomycetota</taxon>
        <taxon>Actinomycetes</taxon>
        <taxon>Streptosporangiales</taxon>
        <taxon>Thermomonosporaceae</taxon>
        <taxon>Actinomadura</taxon>
    </lineage>
</organism>
<sequence>MSHPPIVSLVILYHRGMLRYVGRHALAEDLDRLLALAQRELSDDGRWVRLVYGGNDEIMVRLTDERLDELLAAADAASMRVMTGAA</sequence>
<reference evidence="1 2" key="1">
    <citation type="submission" date="2022-04" db="EMBL/GenBank/DDBJ databases">
        <title>Genome draft of Actinomadura sp. ATCC 31491.</title>
        <authorList>
            <person name="Shi X."/>
            <person name="Du Y."/>
        </authorList>
    </citation>
    <scope>NUCLEOTIDE SEQUENCE [LARGE SCALE GENOMIC DNA]</scope>
    <source>
        <strain evidence="1 2">ATCC 31491</strain>
    </source>
</reference>
<keyword evidence="2" id="KW-1185">Reference proteome</keyword>
<name>A0ABT0FQ90_9ACTN</name>
<protein>
    <submittedName>
        <fullName evidence="1">Uncharacterized protein</fullName>
    </submittedName>
</protein>
<evidence type="ECO:0000313" key="2">
    <source>
        <dbReference type="Proteomes" id="UP001317259"/>
    </source>
</evidence>